<dbReference type="Proteomes" id="UP000216885">
    <property type="component" value="Unassembled WGS sequence"/>
</dbReference>
<keyword evidence="3" id="KW-1185">Reference proteome</keyword>
<gene>
    <name evidence="2" type="ORF">CAL20_02745</name>
</gene>
<proteinExistence type="predicted"/>
<name>A0A261UTP6_9BORD</name>
<dbReference type="Pfam" id="PF04447">
    <property type="entry name" value="dATP-dGTP_PPHyd"/>
    <property type="match status" value="1"/>
</dbReference>
<evidence type="ECO:0000259" key="1">
    <source>
        <dbReference type="Pfam" id="PF04447"/>
    </source>
</evidence>
<comment type="caution">
    <text evidence="2">The sequence shown here is derived from an EMBL/GenBank/DDBJ whole genome shotgun (WGS) entry which is preliminary data.</text>
</comment>
<evidence type="ECO:0000313" key="3">
    <source>
        <dbReference type="Proteomes" id="UP000216885"/>
    </source>
</evidence>
<reference evidence="2 3" key="1">
    <citation type="submission" date="2017-05" db="EMBL/GenBank/DDBJ databases">
        <title>Complete and WGS of Bordetella genogroups.</title>
        <authorList>
            <person name="Spilker T."/>
            <person name="LiPuma J."/>
        </authorList>
    </citation>
    <scope>NUCLEOTIDE SEQUENCE [LARGE SCALE GENOMIC DNA]</scope>
    <source>
        <strain evidence="2 3">AU9919</strain>
    </source>
</reference>
<evidence type="ECO:0000313" key="2">
    <source>
        <dbReference type="EMBL" id="OZI64917.1"/>
    </source>
</evidence>
<dbReference type="InterPro" id="IPR007538">
    <property type="entry name" value="dATP/dGTP_dipphydrolase_MazZ"/>
</dbReference>
<protein>
    <recommendedName>
        <fullName evidence="1">dATP/dGTP diphosphohydrolase MazZ domain-containing protein</fullName>
    </recommendedName>
</protein>
<feature type="domain" description="dATP/dGTP diphosphohydrolase MazZ" evidence="1">
    <location>
        <begin position="56"/>
        <end position="148"/>
    </location>
</feature>
<dbReference type="EMBL" id="NEVQ01000003">
    <property type="protein sequence ID" value="OZI64917.1"/>
    <property type="molecule type" value="Genomic_DNA"/>
</dbReference>
<organism evidence="2 3">
    <name type="scientific">Bordetella genomosp. 4</name>
    <dbReference type="NCBI Taxonomy" id="463044"/>
    <lineage>
        <taxon>Bacteria</taxon>
        <taxon>Pseudomonadati</taxon>
        <taxon>Pseudomonadota</taxon>
        <taxon>Betaproteobacteria</taxon>
        <taxon>Burkholderiales</taxon>
        <taxon>Alcaligenaceae</taxon>
        <taxon>Bordetella</taxon>
    </lineage>
</organism>
<accession>A0A261UTP6</accession>
<dbReference type="AlphaFoldDB" id="A0A261UTP6"/>
<sequence>MYELRADEGDHTPTEFERLLIEDAIAGLWSDEEFLTLISGKPQASADAFDFCAHLDRQREWSGRTFGPGSRAKGVVDHIRKELREIESDPGDLREWVDVIILALDGAWRSGATPQEIIDAIVAKQTKNEGRAWPDWRTMDPNKAIEHDRTQDAPPNDGKTRVVGEYLTGGCLNWEDGEDSAKGADDLPDLDRAEACHSAVAAIYFADSADYLSALRSVVSFLNPTLYDLLGKNERAAFEAAKAEVKRYSALAAQKPGKE</sequence>